<gene>
    <name evidence="3" type="primary">orf1017</name>
</gene>
<dbReference type="GeneID" id="26379116"/>
<evidence type="ECO:0000256" key="1">
    <source>
        <dbReference type="SAM" id="MobiDB-lite"/>
    </source>
</evidence>
<dbReference type="Pfam" id="PF08388">
    <property type="entry name" value="GIIM"/>
    <property type="match status" value="1"/>
</dbReference>
<evidence type="ECO:0000259" key="2">
    <source>
        <dbReference type="Pfam" id="PF08388"/>
    </source>
</evidence>
<organism evidence="3">
    <name type="scientific">Bracteacoccus giganteus</name>
    <dbReference type="NCBI Taxonomy" id="50039"/>
    <lineage>
        <taxon>Eukaryota</taxon>
        <taxon>Viridiplantae</taxon>
        <taxon>Chlorophyta</taxon>
        <taxon>core chlorophytes</taxon>
        <taxon>Chlorophyceae</taxon>
        <taxon>CS clade</taxon>
        <taxon>Sphaeropleales</taxon>
        <taxon>Bracteacoccaceae</taxon>
        <taxon>Bracteacoccus</taxon>
    </lineage>
</organism>
<protein>
    <submittedName>
        <fullName evidence="3">Putative intron maturase</fullName>
    </submittedName>
</protein>
<name>A0A0S2LQT5_9CHLO</name>
<keyword evidence="3" id="KW-0150">Chloroplast</keyword>
<reference evidence="3" key="1">
    <citation type="journal article" date="2015" name="BMC Evol. Biol.">
        <title>Chloroplast phylogenomic analysis of chlorophyte green algae identifies a novel lineage sister to the Sphaeropleales (Chlorophyceae).</title>
        <authorList>
            <person name="Lemieux C."/>
            <person name="Vincent A.T."/>
            <person name="Labarre A."/>
            <person name="Otis C."/>
            <person name="Turmel M."/>
        </authorList>
    </citation>
    <scope>NUCLEOTIDE SEQUENCE</scope>
</reference>
<sequence>MINEIFKCTTYGHIQNVFKIQTVFSKSWSMQILIFCFLVSPLCTILQTKSIDALSLLKKRNKTISQSNYISQLIRNAPAPHWSRIKKTKKPSVRIKCKSTELEDLGTSYTIFNEINSNMIISEQNCNVLYKFKQLLLKYFLYIILQPQWETRNNSYSYDIRPGATIYDCLYSICRFYSIHEKTARPYQALHTRVLFSHPKISNASGFFNSRPMNVFEFPRDKSLIPFRVRMKCTLHQQKMRNKYMFDFINNTIMYSYYGPSPIANSMGVYYFLFEPNLSDRKSSNTPQHLALSKALGFWPLVESDLGQTESQRIGRVINSIKGKTRVINIFLVTKYHAPIMRLIETNLCIRPIHKVPETISHSKFNTNSIEINYAQTHWAFNTIHKQKYIKSQMCLYLKIFLNNLETQMVDVVLKNVYKENALLNVESKLSNSFWSSTFGRVYHTPNPLAFGLTKVRLDQRPKKRLYQSQNYTKIKTIPNEKLYQRQDSNEENTQEKGKFERNEDSIKKKTQTINSQLRKLYDFDSIHYISNGRKMTNHEYLLGASCFFKKNKCSNFSKYRPLVFDIFNKITFMSYPLGIYYKKSYSMLFHRTPYTKGELLNNTPIDDNTFFNILQEKTLMKKNASYNECYVVFKAMFQKQKRAPYSQPSLHNTSQSLKLSCFFNYLLIQYDSQILLISSKTSMNQCSEFLKPWLSDVSLKQSINISPMQLISAPKQTSFSQSDNQQQTSNKCQHLAFGLWPLVESDLGQTKNQRIRRVIDSAKGKTRLKSEGQRPKANRQIHFIRKQKYKYYALYDEHKGLNLGGFSIYKAMRVKQYILFEKNEMNHIKTKNNETISFFNLNPYASQQQGFGHIRRTIKKNKVSIVLVPSKYNINNYLQQIKQIITNSKAHAQDSLINRLAQKINLWCYSYRIISNKKIFYYCDHMILKWLWRWSCRRHPNKNKNWIKNKYFHYINKKNNNDTNQGRWNFCVYKNSTRSFYCLPKHSRIKLVRHSKIPEHYSIYDENWKYWLRRLS</sequence>
<dbReference type="EMBL" id="KT625421">
    <property type="protein sequence ID" value="ALO63555.1"/>
    <property type="molecule type" value="Genomic_DNA"/>
</dbReference>
<geneLocation type="chloroplast" evidence="3"/>
<dbReference type="RefSeq" id="YP_009185214.1">
    <property type="nucleotide sequence ID" value="NC_028586.1"/>
</dbReference>
<keyword evidence="3" id="KW-0934">Plastid</keyword>
<feature type="region of interest" description="Disordered" evidence="1">
    <location>
        <begin position="483"/>
        <end position="506"/>
    </location>
</feature>
<dbReference type="AlphaFoldDB" id="A0A0S2LQT5"/>
<feature type="domain" description="Group II intron maturase-specific" evidence="2">
    <location>
        <begin position="877"/>
        <end position="953"/>
    </location>
</feature>
<evidence type="ECO:0000313" key="3">
    <source>
        <dbReference type="EMBL" id="ALO63555.1"/>
    </source>
</evidence>
<accession>A0A0S2LQT5</accession>
<proteinExistence type="predicted"/>
<dbReference type="InterPro" id="IPR013597">
    <property type="entry name" value="Mat_intron_G2"/>
</dbReference>